<evidence type="ECO:0008006" key="4">
    <source>
        <dbReference type="Google" id="ProtNLM"/>
    </source>
</evidence>
<feature type="non-terminal residue" evidence="2">
    <location>
        <position position="61"/>
    </location>
</feature>
<keyword evidence="3" id="KW-1185">Reference proteome</keyword>
<comment type="caution">
    <text evidence="2">The sequence shown here is derived from an EMBL/GenBank/DDBJ whole genome shotgun (WGS) entry which is preliminary data.</text>
</comment>
<protein>
    <recommendedName>
        <fullName evidence="4">Myosin heavy chain</fullName>
    </recommendedName>
</protein>
<dbReference type="EMBL" id="BTSY01000001">
    <property type="protein sequence ID" value="GMT12597.1"/>
    <property type="molecule type" value="Genomic_DNA"/>
</dbReference>
<proteinExistence type="predicted"/>
<evidence type="ECO:0000256" key="1">
    <source>
        <dbReference type="SAM" id="Coils"/>
    </source>
</evidence>
<keyword evidence="1" id="KW-0175">Coiled coil</keyword>
<organism evidence="2 3">
    <name type="scientific">Pristionchus fissidentatus</name>
    <dbReference type="NCBI Taxonomy" id="1538716"/>
    <lineage>
        <taxon>Eukaryota</taxon>
        <taxon>Metazoa</taxon>
        <taxon>Ecdysozoa</taxon>
        <taxon>Nematoda</taxon>
        <taxon>Chromadorea</taxon>
        <taxon>Rhabditida</taxon>
        <taxon>Rhabditina</taxon>
        <taxon>Diplogasteromorpha</taxon>
        <taxon>Diplogasteroidea</taxon>
        <taxon>Neodiplogasteridae</taxon>
        <taxon>Pristionchus</taxon>
    </lineage>
</organism>
<evidence type="ECO:0000313" key="3">
    <source>
        <dbReference type="Proteomes" id="UP001432322"/>
    </source>
</evidence>
<feature type="non-terminal residue" evidence="2">
    <location>
        <position position="1"/>
    </location>
</feature>
<dbReference type="AlphaFoldDB" id="A0AAV5V2M3"/>
<reference evidence="2" key="1">
    <citation type="submission" date="2023-10" db="EMBL/GenBank/DDBJ databases">
        <title>Genome assembly of Pristionchus species.</title>
        <authorList>
            <person name="Yoshida K."/>
            <person name="Sommer R.J."/>
        </authorList>
    </citation>
    <scope>NUCLEOTIDE SEQUENCE</scope>
    <source>
        <strain evidence="2">RS5133</strain>
    </source>
</reference>
<evidence type="ECO:0000313" key="2">
    <source>
        <dbReference type="EMBL" id="GMT12597.1"/>
    </source>
</evidence>
<name>A0AAV5V2M3_9BILA</name>
<dbReference type="Proteomes" id="UP001432322">
    <property type="component" value="Unassembled WGS sequence"/>
</dbReference>
<gene>
    <name evidence="2" type="ORF">PFISCL1PPCAC_3894</name>
</gene>
<sequence>FQRACRSAREAELRAERAESRLDSALGMKENGVSLKLKNEKLEKIVSELTELLNKEREISQ</sequence>
<feature type="coiled-coil region" evidence="1">
    <location>
        <begin position="1"/>
        <end position="59"/>
    </location>
</feature>
<accession>A0AAV5V2M3</accession>